<sequence>MKTAVFAYLQSLSQLEAFDSVEGAVAGCEGITVAEGDYLFFDATGQPLDAVFSTPVSFSRDGLTYNNGVYSLKNGSGKTLQEVLFELCRRKGWVNILTTEEMNHLYGID</sequence>
<dbReference type="HOGENOM" id="CLU_2178381_0_0_5"/>
<dbReference type="Proteomes" id="UP000006512">
    <property type="component" value="Unassembled WGS sequence"/>
</dbReference>
<gene>
    <name evidence="1" type="ORF">ABI_05630</name>
</gene>
<dbReference type="EMBL" id="GL883077">
    <property type="protein sequence ID" value="EGF92130.1"/>
    <property type="molecule type" value="Genomic_DNA"/>
</dbReference>
<dbReference type="AlphaFoldDB" id="F4QKH8"/>
<name>F4QKH8_9CAUL</name>
<dbReference type="STRING" id="715226.ABI_05630"/>
<keyword evidence="2" id="KW-1185">Reference proteome</keyword>
<dbReference type="RefSeq" id="WP_006271300.1">
    <property type="nucleotide sequence ID" value="NZ_GL883077.1"/>
</dbReference>
<accession>F4QKH8</accession>
<reference evidence="2" key="1">
    <citation type="submission" date="2011-03" db="EMBL/GenBank/DDBJ databases">
        <title>Draft genome sequence of Brevundimonas diminuta.</title>
        <authorList>
            <person name="Brown P.J.B."/>
            <person name="Buechlein A."/>
            <person name="Hemmerich C."/>
            <person name="Brun Y.V."/>
        </authorList>
    </citation>
    <scope>NUCLEOTIDE SEQUENCE [LARGE SCALE GENOMIC DNA]</scope>
    <source>
        <strain evidence="2">C19</strain>
    </source>
</reference>
<evidence type="ECO:0000313" key="1">
    <source>
        <dbReference type="EMBL" id="EGF92130.1"/>
    </source>
</evidence>
<organism evidence="1 2">
    <name type="scientific">Asticcacaulis biprosthecium C19</name>
    <dbReference type="NCBI Taxonomy" id="715226"/>
    <lineage>
        <taxon>Bacteria</taxon>
        <taxon>Pseudomonadati</taxon>
        <taxon>Pseudomonadota</taxon>
        <taxon>Alphaproteobacteria</taxon>
        <taxon>Caulobacterales</taxon>
        <taxon>Caulobacteraceae</taxon>
        <taxon>Asticcacaulis</taxon>
    </lineage>
</organism>
<evidence type="ECO:0000313" key="2">
    <source>
        <dbReference type="Proteomes" id="UP000006512"/>
    </source>
</evidence>
<proteinExistence type="predicted"/>
<protein>
    <submittedName>
        <fullName evidence="1">Uncharacterized protein</fullName>
    </submittedName>
</protein>